<reference evidence="2" key="1">
    <citation type="submission" date="2016-11" db="EMBL/GenBank/DDBJ databases">
        <authorList>
            <person name="Varghese N."/>
            <person name="Submissions S."/>
        </authorList>
    </citation>
    <scope>NUCLEOTIDE SEQUENCE [LARGE SCALE GENOMIC DNA]</scope>
    <source>
        <strain evidence="2">DSM 19514</strain>
    </source>
</reference>
<protein>
    <recommendedName>
        <fullName evidence="3">Transposase IS116/IS110/IS902 family protein</fullName>
    </recommendedName>
</protein>
<organism evidence="1 2">
    <name type="scientific">Ferrithrix thermotolerans DSM 19514</name>
    <dbReference type="NCBI Taxonomy" id="1121881"/>
    <lineage>
        <taxon>Bacteria</taxon>
        <taxon>Bacillati</taxon>
        <taxon>Actinomycetota</taxon>
        <taxon>Acidimicrobiia</taxon>
        <taxon>Acidimicrobiales</taxon>
        <taxon>Acidimicrobiaceae</taxon>
        <taxon>Ferrithrix</taxon>
    </lineage>
</organism>
<dbReference type="EMBL" id="FQUL01000087">
    <property type="protein sequence ID" value="SHF07547.1"/>
    <property type="molecule type" value="Genomic_DNA"/>
</dbReference>
<dbReference type="AlphaFoldDB" id="A0A1M4YPI8"/>
<gene>
    <name evidence="1" type="ORF">SAMN02745225_02383</name>
</gene>
<dbReference type="STRING" id="1121881.SAMN02745225_02383"/>
<evidence type="ECO:0008006" key="3">
    <source>
        <dbReference type="Google" id="ProtNLM"/>
    </source>
</evidence>
<dbReference type="Proteomes" id="UP000184295">
    <property type="component" value="Unassembled WGS sequence"/>
</dbReference>
<evidence type="ECO:0000313" key="2">
    <source>
        <dbReference type="Proteomes" id="UP000184295"/>
    </source>
</evidence>
<keyword evidence="2" id="KW-1185">Reference proteome</keyword>
<proteinExistence type="predicted"/>
<name>A0A1M4YPI8_9ACTN</name>
<accession>A0A1M4YPI8</accession>
<dbReference type="RefSeq" id="WP_178138847.1">
    <property type="nucleotide sequence ID" value="NZ_FQUL01000087.1"/>
</dbReference>
<evidence type="ECO:0000313" key="1">
    <source>
        <dbReference type="EMBL" id="SHF07547.1"/>
    </source>
</evidence>
<sequence length="97" mass="10722">MKRAMIEAARAVARSKGTYSSASNARIARRRGPNKAAVALSHSMLNVVWLLLTNGELYQDLGADYFEKHHDPDAQVKRLAKRIDALGFEVTVAERVA</sequence>